<name>A0A9E5MN60_9GAMM</name>
<dbReference type="PROSITE" id="PS50042">
    <property type="entry name" value="CNMP_BINDING_3"/>
    <property type="match status" value="1"/>
</dbReference>
<dbReference type="RefSeq" id="WP_167189741.1">
    <property type="nucleotide sequence ID" value="NZ_JAAONZ010000015.1"/>
</dbReference>
<dbReference type="EMBL" id="JAAONZ010000015">
    <property type="protein sequence ID" value="NHO67298.1"/>
    <property type="molecule type" value="Genomic_DNA"/>
</dbReference>
<dbReference type="InterPro" id="IPR000595">
    <property type="entry name" value="cNMP-bd_dom"/>
</dbReference>
<sequence length="164" mass="18696">MKTVAQFVSEHSLFKGMKPDQVDFIASCGQLRRFAEGDYLTRENDPADFFYLLLEGHAVIETHQHNQPPVPLLSLTDNDIIGWSWLIPPYRYQFDARALSRLRTVRLDGRCIRAKCDTDPALGFELLKRLAAVLVQRIHGARFQLLDVYSADPAPLCRPGESLR</sequence>
<dbReference type="SMART" id="SM00100">
    <property type="entry name" value="cNMP"/>
    <property type="match status" value="1"/>
</dbReference>
<accession>A0A9E5MN60</accession>
<evidence type="ECO:0000259" key="1">
    <source>
        <dbReference type="PROSITE" id="PS50042"/>
    </source>
</evidence>
<feature type="domain" description="Cyclic nucleotide-binding" evidence="1">
    <location>
        <begin position="13"/>
        <end position="113"/>
    </location>
</feature>
<gene>
    <name evidence="2" type="ORF">G8770_17250</name>
</gene>
<dbReference type="AlphaFoldDB" id="A0A9E5MN60"/>
<organism evidence="2 3">
    <name type="scientific">Pseudomaricurvus hydrocarbonicus</name>
    <dbReference type="NCBI Taxonomy" id="1470433"/>
    <lineage>
        <taxon>Bacteria</taxon>
        <taxon>Pseudomonadati</taxon>
        <taxon>Pseudomonadota</taxon>
        <taxon>Gammaproteobacteria</taxon>
        <taxon>Cellvibrionales</taxon>
        <taxon>Cellvibrionaceae</taxon>
        <taxon>Pseudomaricurvus</taxon>
    </lineage>
</organism>
<keyword evidence="3" id="KW-1185">Reference proteome</keyword>
<comment type="caution">
    <text evidence="2">The sequence shown here is derived from an EMBL/GenBank/DDBJ whole genome shotgun (WGS) entry which is preliminary data.</text>
</comment>
<dbReference type="Pfam" id="PF00027">
    <property type="entry name" value="cNMP_binding"/>
    <property type="match status" value="1"/>
</dbReference>
<evidence type="ECO:0000313" key="2">
    <source>
        <dbReference type="EMBL" id="NHO67298.1"/>
    </source>
</evidence>
<dbReference type="InterPro" id="IPR018490">
    <property type="entry name" value="cNMP-bd_dom_sf"/>
</dbReference>
<reference evidence="2" key="1">
    <citation type="submission" date="2020-03" db="EMBL/GenBank/DDBJ databases">
        <authorList>
            <person name="Guo F."/>
        </authorList>
    </citation>
    <scope>NUCLEOTIDE SEQUENCE</scope>
    <source>
        <strain evidence="2">JCM 30134</strain>
    </source>
</reference>
<dbReference type="Proteomes" id="UP000787472">
    <property type="component" value="Unassembled WGS sequence"/>
</dbReference>
<protein>
    <submittedName>
        <fullName evidence="2">Cyclic nucleotide-binding domain-containing protein</fullName>
    </submittedName>
</protein>
<dbReference type="CDD" id="cd00038">
    <property type="entry name" value="CAP_ED"/>
    <property type="match status" value="1"/>
</dbReference>
<dbReference type="InterPro" id="IPR014710">
    <property type="entry name" value="RmlC-like_jellyroll"/>
</dbReference>
<dbReference type="SUPFAM" id="SSF51206">
    <property type="entry name" value="cAMP-binding domain-like"/>
    <property type="match status" value="1"/>
</dbReference>
<evidence type="ECO:0000313" key="3">
    <source>
        <dbReference type="Proteomes" id="UP000787472"/>
    </source>
</evidence>
<proteinExistence type="predicted"/>
<dbReference type="Gene3D" id="2.60.120.10">
    <property type="entry name" value="Jelly Rolls"/>
    <property type="match status" value="1"/>
</dbReference>